<dbReference type="Pfam" id="PF01220">
    <property type="entry name" value="DHquinase_II"/>
    <property type="match status" value="1"/>
</dbReference>
<dbReference type="InterPro" id="IPR018509">
    <property type="entry name" value="DHquinase_II_CS"/>
</dbReference>
<dbReference type="OrthoDB" id="9790793at2"/>
<comment type="pathway">
    <text evidence="2 7">Metabolic intermediate biosynthesis; chorismate biosynthesis; chorismate from D-erythrose 4-phosphate and phosphoenolpyruvate: step 3/7.</text>
</comment>
<feature type="binding site" evidence="7 9">
    <location>
        <begin position="101"/>
        <end position="102"/>
    </location>
    <ligand>
        <name>substrate</name>
    </ligand>
</feature>
<comment type="similarity">
    <text evidence="3 7">Belongs to the type-II 3-dehydroquinase family.</text>
</comment>
<evidence type="ECO:0000256" key="6">
    <source>
        <dbReference type="ARBA" id="ARBA00023239"/>
    </source>
</evidence>
<comment type="caution">
    <text evidence="11">The sequence shown here is derived from an EMBL/GenBank/DDBJ whole genome shotgun (WGS) entry which is preliminary data.</text>
</comment>
<accession>A0A0A5FXU6</accession>
<evidence type="ECO:0000256" key="10">
    <source>
        <dbReference type="PIRSR" id="PIRSR001399-3"/>
    </source>
</evidence>
<feature type="binding site" evidence="7 9">
    <location>
        <position position="74"/>
    </location>
    <ligand>
        <name>substrate</name>
    </ligand>
</feature>
<dbReference type="EMBL" id="AVPF01000091">
    <property type="protein sequence ID" value="KGX83658.1"/>
    <property type="molecule type" value="Genomic_DNA"/>
</dbReference>
<dbReference type="CDD" id="cd00466">
    <property type="entry name" value="DHQase_II"/>
    <property type="match status" value="1"/>
</dbReference>
<evidence type="ECO:0000256" key="4">
    <source>
        <dbReference type="ARBA" id="ARBA00011193"/>
    </source>
</evidence>
<dbReference type="PROSITE" id="PS01029">
    <property type="entry name" value="DEHYDROQUINASE_II"/>
    <property type="match status" value="1"/>
</dbReference>
<feature type="active site" description="Proton acceptor" evidence="7 8">
    <location>
        <position position="23"/>
    </location>
</feature>
<dbReference type="PANTHER" id="PTHR21272:SF3">
    <property type="entry name" value="CATABOLIC 3-DEHYDROQUINASE"/>
    <property type="match status" value="1"/>
</dbReference>
<dbReference type="SUPFAM" id="SSF52304">
    <property type="entry name" value="Type II 3-dehydroquinate dehydratase"/>
    <property type="match status" value="1"/>
</dbReference>
<evidence type="ECO:0000256" key="7">
    <source>
        <dbReference type="HAMAP-Rule" id="MF_00169"/>
    </source>
</evidence>
<keyword evidence="7" id="KW-0028">Amino-acid biosynthesis</keyword>
<evidence type="ECO:0000313" key="11">
    <source>
        <dbReference type="EMBL" id="KGX83658.1"/>
    </source>
</evidence>
<protein>
    <recommendedName>
        <fullName evidence="5 7">3-dehydroquinate dehydratase</fullName>
        <shortName evidence="7">3-dehydroquinase</shortName>
        <ecNumber evidence="5 7">4.2.1.10</ecNumber>
    </recommendedName>
    <alternativeName>
        <fullName evidence="7">Type II DHQase</fullName>
    </alternativeName>
</protein>
<dbReference type="NCBIfam" id="NF003805">
    <property type="entry name" value="PRK05395.1-2"/>
    <property type="match status" value="1"/>
</dbReference>
<feature type="binding site" evidence="7 9">
    <location>
        <position position="87"/>
    </location>
    <ligand>
        <name>substrate</name>
    </ligand>
</feature>
<feature type="active site" description="Proton donor" evidence="7 8">
    <location>
        <position position="100"/>
    </location>
</feature>
<dbReference type="UniPathway" id="UPA00053">
    <property type="reaction ID" value="UER00086"/>
</dbReference>
<dbReference type="NCBIfam" id="NF003807">
    <property type="entry name" value="PRK05395.1-4"/>
    <property type="match status" value="1"/>
</dbReference>
<dbReference type="GO" id="GO:0009073">
    <property type="term" value="P:aromatic amino acid family biosynthetic process"/>
    <property type="evidence" value="ECO:0007669"/>
    <property type="project" value="UniProtKB-KW"/>
</dbReference>
<dbReference type="HAMAP" id="MF_00169">
    <property type="entry name" value="AroQ"/>
    <property type="match status" value="1"/>
</dbReference>
<evidence type="ECO:0000256" key="1">
    <source>
        <dbReference type="ARBA" id="ARBA00001864"/>
    </source>
</evidence>
<evidence type="ECO:0000256" key="8">
    <source>
        <dbReference type="PIRSR" id="PIRSR001399-1"/>
    </source>
</evidence>
<comment type="function">
    <text evidence="7">Catalyzes a trans-dehydration via an enolate intermediate.</text>
</comment>
<keyword evidence="6 7" id="KW-0456">Lyase</keyword>
<reference evidence="11 12" key="1">
    <citation type="submission" date="2013-08" db="EMBL/GenBank/DDBJ databases">
        <authorList>
            <person name="Huang J."/>
            <person name="Wang G."/>
        </authorList>
    </citation>
    <scope>NUCLEOTIDE SEQUENCE [LARGE SCALE GENOMIC DNA]</scope>
    <source>
        <strain evidence="11 12">BH030004</strain>
    </source>
</reference>
<keyword evidence="12" id="KW-1185">Reference proteome</keyword>
<dbReference type="STRING" id="1385511.GCA_000425225_01703"/>
<comment type="catalytic activity">
    <reaction evidence="1 7">
        <text>3-dehydroquinate = 3-dehydroshikimate + H2O</text>
        <dbReference type="Rhea" id="RHEA:21096"/>
        <dbReference type="ChEBI" id="CHEBI:15377"/>
        <dbReference type="ChEBI" id="CHEBI:16630"/>
        <dbReference type="ChEBI" id="CHEBI:32364"/>
        <dbReference type="EC" id="4.2.1.10"/>
    </reaction>
</comment>
<evidence type="ECO:0000313" key="12">
    <source>
        <dbReference type="Proteomes" id="UP000030403"/>
    </source>
</evidence>
<comment type="subunit">
    <text evidence="4 7">Homododecamer.</text>
</comment>
<dbReference type="EC" id="4.2.1.10" evidence="5 7"/>
<feature type="site" description="Transition state stabilizer" evidence="7 10">
    <location>
        <position position="18"/>
    </location>
</feature>
<dbReference type="Proteomes" id="UP000030403">
    <property type="component" value="Unassembled WGS sequence"/>
</dbReference>
<name>A0A0A5FXU6_9BACI</name>
<dbReference type="InterPro" id="IPR001874">
    <property type="entry name" value="DHquinase_II"/>
</dbReference>
<keyword evidence="7" id="KW-0057">Aromatic amino acid biosynthesis</keyword>
<dbReference type="PIRSF" id="PIRSF001399">
    <property type="entry name" value="DHquinase_II"/>
    <property type="match status" value="1"/>
</dbReference>
<dbReference type="eggNOG" id="COG0757">
    <property type="taxonomic scope" value="Bacteria"/>
</dbReference>
<dbReference type="InterPro" id="IPR036441">
    <property type="entry name" value="DHquinase_II_sf"/>
</dbReference>
<gene>
    <name evidence="7" type="primary">aroQ</name>
    <name evidence="11" type="ORF">N783_01850</name>
</gene>
<dbReference type="GO" id="GO:0003855">
    <property type="term" value="F:3-dehydroquinate dehydratase activity"/>
    <property type="evidence" value="ECO:0007669"/>
    <property type="project" value="UniProtKB-UniRule"/>
</dbReference>
<dbReference type="GO" id="GO:0008652">
    <property type="term" value="P:amino acid biosynthetic process"/>
    <property type="evidence" value="ECO:0007669"/>
    <property type="project" value="UniProtKB-KW"/>
</dbReference>
<sequence>MKRLLLVNGPNLNLLGTREPGVYGQKTLADIEHEVETTLKENGWEFDAFQSNHEGDLIDAIHESRHESTGIIFNPGAYTHTSIALRDAIASIDVPVIEVHISNVHKRESFRHTSLISPVTWGQIVGMGTIGYTLAAQAFIDHFREENEDGEINETT</sequence>
<dbReference type="RefSeq" id="WP_027448568.1">
    <property type="nucleotide sequence ID" value="NZ_AVPF01000091.1"/>
</dbReference>
<evidence type="ECO:0000256" key="9">
    <source>
        <dbReference type="PIRSR" id="PIRSR001399-2"/>
    </source>
</evidence>
<feature type="binding site" evidence="7 9">
    <location>
        <position position="80"/>
    </location>
    <ligand>
        <name>substrate</name>
    </ligand>
</feature>
<feature type="binding site" evidence="7 9">
    <location>
        <position position="111"/>
    </location>
    <ligand>
        <name>substrate</name>
    </ligand>
</feature>
<proteinExistence type="inferred from homology"/>
<organism evidence="11 12">
    <name type="scientific">Pontibacillus marinus BH030004 = DSM 16465</name>
    <dbReference type="NCBI Taxonomy" id="1385511"/>
    <lineage>
        <taxon>Bacteria</taxon>
        <taxon>Bacillati</taxon>
        <taxon>Bacillota</taxon>
        <taxon>Bacilli</taxon>
        <taxon>Bacillales</taxon>
        <taxon>Bacillaceae</taxon>
        <taxon>Pontibacillus</taxon>
    </lineage>
</organism>
<dbReference type="GO" id="GO:0019631">
    <property type="term" value="P:quinate catabolic process"/>
    <property type="evidence" value="ECO:0007669"/>
    <property type="project" value="TreeGrafter"/>
</dbReference>
<dbReference type="AlphaFoldDB" id="A0A0A5FXU6"/>
<dbReference type="GO" id="GO:0009423">
    <property type="term" value="P:chorismate biosynthetic process"/>
    <property type="evidence" value="ECO:0007669"/>
    <property type="project" value="UniProtKB-UniRule"/>
</dbReference>
<dbReference type="NCBIfam" id="TIGR01088">
    <property type="entry name" value="aroQ"/>
    <property type="match status" value="1"/>
</dbReference>
<evidence type="ECO:0000256" key="2">
    <source>
        <dbReference type="ARBA" id="ARBA00004902"/>
    </source>
</evidence>
<evidence type="ECO:0000256" key="3">
    <source>
        <dbReference type="ARBA" id="ARBA00011037"/>
    </source>
</evidence>
<evidence type="ECO:0000256" key="5">
    <source>
        <dbReference type="ARBA" id="ARBA00012060"/>
    </source>
</evidence>
<dbReference type="Gene3D" id="3.40.50.9100">
    <property type="entry name" value="Dehydroquinase, class II"/>
    <property type="match status" value="1"/>
</dbReference>
<dbReference type="PANTHER" id="PTHR21272">
    <property type="entry name" value="CATABOLIC 3-DEHYDROQUINASE"/>
    <property type="match status" value="1"/>
</dbReference>
<dbReference type="NCBIfam" id="NF003806">
    <property type="entry name" value="PRK05395.1-3"/>
    <property type="match status" value="1"/>
</dbReference>